<dbReference type="EMBL" id="BDQX01000458">
    <property type="protein sequence ID" value="GBG12393.1"/>
    <property type="molecule type" value="Genomic_DNA"/>
</dbReference>
<dbReference type="Proteomes" id="UP000245202">
    <property type="component" value="Unassembled WGS sequence"/>
</dbReference>
<sequence>MSKRTSLGIKIVIFAIGIGTAAYFFFQTIGWFWNPPLLKNNTEAFLEQIRKQDFNEAMKRFEDSTANNSWPNDMRELFEKQDFKLLTFDGIRAEFDDGSYSTGHAELTFEIDSRPIRTEVILTFGNRGKPKQLCAITPPGVQQSELPELEEWNRLMCGGSF</sequence>
<keyword evidence="1" id="KW-0812">Transmembrane</keyword>
<comment type="caution">
    <text evidence="2">The sequence shown here is derived from an EMBL/GenBank/DDBJ whole genome shotgun (WGS) entry which is preliminary data.</text>
</comment>
<organism evidence="2 3">
    <name type="scientific">Paenibacillus agaridevorans</name>
    <dbReference type="NCBI Taxonomy" id="171404"/>
    <lineage>
        <taxon>Bacteria</taxon>
        <taxon>Bacillati</taxon>
        <taxon>Bacillota</taxon>
        <taxon>Bacilli</taxon>
        <taxon>Bacillales</taxon>
        <taxon>Paenibacillaceae</taxon>
        <taxon>Paenibacillus</taxon>
    </lineage>
</organism>
<proteinExistence type="predicted"/>
<dbReference type="RefSeq" id="WP_108996390.1">
    <property type="nucleotide sequence ID" value="NZ_BDQX01000458.1"/>
</dbReference>
<protein>
    <recommendedName>
        <fullName evidence="4">DUF3887 domain-containing protein</fullName>
    </recommendedName>
</protein>
<keyword evidence="1" id="KW-1133">Transmembrane helix</keyword>
<evidence type="ECO:0008006" key="4">
    <source>
        <dbReference type="Google" id="ProtNLM"/>
    </source>
</evidence>
<evidence type="ECO:0000313" key="3">
    <source>
        <dbReference type="Proteomes" id="UP000245202"/>
    </source>
</evidence>
<keyword evidence="1" id="KW-0472">Membrane</keyword>
<dbReference type="AlphaFoldDB" id="A0A2R5F637"/>
<evidence type="ECO:0000256" key="1">
    <source>
        <dbReference type="SAM" id="Phobius"/>
    </source>
</evidence>
<keyword evidence="3" id="KW-1185">Reference proteome</keyword>
<reference evidence="2 3" key="1">
    <citation type="submission" date="2017-08" db="EMBL/GenBank/DDBJ databases">
        <title>Substantial Increase in Enzyme Production by Combined Drug-Resistance Mutations in Paenibacillus agaridevorans.</title>
        <authorList>
            <person name="Tanaka Y."/>
            <person name="Funane K."/>
            <person name="Hosaka T."/>
            <person name="Shiwa Y."/>
            <person name="Fujita N."/>
            <person name="Miyazaki T."/>
            <person name="Yoshikawa H."/>
            <person name="Murakami K."/>
            <person name="Kasahara K."/>
            <person name="Inaoka T."/>
            <person name="Hiraga Y."/>
            <person name="Ochi K."/>
        </authorList>
    </citation>
    <scope>NUCLEOTIDE SEQUENCE [LARGE SCALE GENOMIC DNA]</scope>
    <source>
        <strain evidence="2 3">T-3040</strain>
    </source>
</reference>
<accession>A0A2R5F637</accession>
<gene>
    <name evidence="2" type="ORF">PAT3040_07268</name>
</gene>
<evidence type="ECO:0000313" key="2">
    <source>
        <dbReference type="EMBL" id="GBG12393.1"/>
    </source>
</evidence>
<name>A0A2R5F637_9BACL</name>
<feature type="transmembrane region" description="Helical" evidence="1">
    <location>
        <begin position="12"/>
        <end position="33"/>
    </location>
</feature>